<dbReference type="Pfam" id="PF10145">
    <property type="entry name" value="PhageMin_Tail"/>
    <property type="match status" value="1"/>
</dbReference>
<keyword evidence="2" id="KW-1133">Transmembrane helix</keyword>
<name>A0ABU7KD63_9ACTN</name>
<accession>A0ABU7KD63</accession>
<dbReference type="SUPFAM" id="SSF58113">
    <property type="entry name" value="Apolipoprotein A-I"/>
    <property type="match status" value="1"/>
</dbReference>
<keyword evidence="2" id="KW-0472">Membrane</keyword>
<feature type="transmembrane region" description="Helical" evidence="2">
    <location>
        <begin position="1105"/>
        <end position="1124"/>
    </location>
</feature>
<feature type="domain" description="Phage tail tape measure protein" evidence="3">
    <location>
        <begin position="289"/>
        <end position="472"/>
    </location>
</feature>
<keyword evidence="2" id="KW-0812">Transmembrane</keyword>
<comment type="caution">
    <text evidence="4">The sequence shown here is derived from an EMBL/GenBank/DDBJ whole genome shotgun (WGS) entry which is preliminary data.</text>
</comment>
<dbReference type="EMBL" id="JAUZMY010000026">
    <property type="protein sequence ID" value="MEE2040174.1"/>
    <property type="molecule type" value="Genomic_DNA"/>
</dbReference>
<proteinExistence type="predicted"/>
<feature type="transmembrane region" description="Helical" evidence="2">
    <location>
        <begin position="695"/>
        <end position="713"/>
    </location>
</feature>
<evidence type="ECO:0000259" key="3">
    <source>
        <dbReference type="Pfam" id="PF10145"/>
    </source>
</evidence>
<dbReference type="RefSeq" id="WP_330093943.1">
    <property type="nucleotide sequence ID" value="NZ_JAUZMY010000026.1"/>
</dbReference>
<evidence type="ECO:0000313" key="5">
    <source>
        <dbReference type="Proteomes" id="UP001356095"/>
    </source>
</evidence>
<sequence length="1731" mass="181864">MATTVGAVWLNVLPSMRDFTKRLTGEATSAASRAAKVGGAKLGADMVDEASKEVRKTSAKAAREAGEKIADEATNAATKKLPREMGKVGEAAGRALSESASKAAASSLPAAMTAASTKAAQDAVAAVAKTTERTLPAALSAQAGRAGEQAGAAMSRAMAQSYQPPTGGFSGWVSSATTAAREAGSAAMSSLGGVMSAAGPAITSTLSGVVGGAIVAASRDGVARAGEAWSSAGAAMASAGQETTTALSLPMAAFGALTLKTAGDFEQQMNRVRAVTGATGGEFDSLTALAQELGATTQYSASEAADAMGFLAMAGFDTDQIMSALPDTLNLAAAGAIDLGEAADIASNILTGYGFQAEELGRVNDILTETFTSSNVNMQMLGYSFKYIAPVANSAGLQFEEVAAAVGMLGNAGIQGEQAGTSLRGAISRLLKPTGAVADTLDDLGVSVSDSSGQMLGLADIFEQLETAGATTSDMITIFGLEAGPGMMALLDQGSGAMRDFTAELENSGGAAETIADIQMEGLNGAIREMKSAFEGLLLAVADSGLLDAVTARVESLALVIQDLSETNPELLNTAASVGMFLAALGPIIWIGGRVVGTIGAITTAVGGTGKFLAEMTTGWKGAGTVWAAGTPLVTRLTAAIRTQYLAMKLVWITTGRATAAMILHNTWAKIVRVATLAWQGAQWLLNAALNANPIGLVVIAIAALVGGLLLAYRNVDVFRVFVDDLWVSAKALFAQLEPLVPVFLQIAKVTIGIAFAPLIAAFLLLRTVGRAAWSWLQPAFEWLSDFWTTDLQPKVQAIGDTFTAAWSKVQTAWRLLTGLLSGDVSLDEIGAAFRRAGTDIANWLRARGEDIADWVKELPSRLAAGASDLADTIRDWFAPLPGVLAGVGRDVVDWVKDLPRLIWEGGTGLGESFLGLLRNLSDPATLTQIGQDIAGQITGGLDWLLDQAALLPSKLAPKLDAVVSAVVAWAQELPDRIEAKVSDLADRVTDWASEVGPAAVDKLQSTGEDIAAWFRGLPARVRDWVDIDAFVEWAREIPGRIRDMVDIDAAVAWVLDMKDRAIVRLGEVADSVMEWARGLPDKIRGWIDNAAQIQAWFVEWGPKIVAGLGIAFLVVALAIPALLATVAASILFVLGVIVMELGVWIWERFTGLMETAAAALQSKVNAVGAKFRQIRDQAVAAILNLRDRVLAYFTNLRDQAAVRVQALRDRVVGALINARDRAVAAVLSLRDRAVGYLTTLRDWGASRASALRDRIVTPLQTMRDRAIEAFRAAKDGIQAAWRQVESITKKPVSFIVNRVYNDGIRATWNKVAGLVGMNELGRINGFKTGGIMPGYTPGRDPHKFFSPTGGRLELSGGEAIMRPEFTRAVGPGWVNTINAAARSGGIGGVQSVLGFANGGVYGGVQSFSEGGILGRLATFGSNLGSIFDGDGLAGAASQVLDPLIETMRGRFTEGRWAQAMVSVPSAMIDKLLDWLKNTVGEKLGGNGKAVADAARGHLGISGNPNQFTRAFGMNGLAWCAMFVSEVIKQVKAQDAYSNIRSAAVASFANSSMDSVRGVGNTRPGDLAVYQGSGPGGWQHINVIVDEHGGTVGGNESNAVRFSSGYSSRAAKFMRPRAFADGGLWWQDTDFNTQATTPPLTRLLQGLDTVPTLYDTGGWLMPGLQLVANQTGRPEPVLTDRQWADLRAAREGVRGRERPNQTFHITETGDPRITARKVMTAQSDWDALHPA</sequence>
<evidence type="ECO:0000256" key="1">
    <source>
        <dbReference type="ARBA" id="ARBA00022612"/>
    </source>
</evidence>
<dbReference type="NCBIfam" id="TIGR01760">
    <property type="entry name" value="tape_meas_TP901"/>
    <property type="match status" value="1"/>
</dbReference>
<dbReference type="Proteomes" id="UP001356095">
    <property type="component" value="Unassembled WGS sequence"/>
</dbReference>
<reference evidence="4 5" key="1">
    <citation type="submission" date="2023-08" db="EMBL/GenBank/DDBJ databases">
        <authorList>
            <person name="Girao M."/>
            <person name="Carvalho M.F."/>
        </authorList>
    </citation>
    <scope>NUCLEOTIDE SEQUENCE [LARGE SCALE GENOMIC DNA]</scope>
    <source>
        <strain evidence="4 5">CT-R113</strain>
    </source>
</reference>
<dbReference type="InterPro" id="IPR010090">
    <property type="entry name" value="Phage_tape_meas"/>
</dbReference>
<dbReference type="PANTHER" id="PTHR37813:SF1">
    <property type="entry name" value="FELS-2 PROPHAGE PROTEIN"/>
    <property type="match status" value="1"/>
</dbReference>
<gene>
    <name evidence="4" type="ORF">Q8791_23435</name>
</gene>
<dbReference type="Gene3D" id="1.20.120.20">
    <property type="entry name" value="Apolipoprotein"/>
    <property type="match status" value="1"/>
</dbReference>
<organism evidence="4 5">
    <name type="scientific">Nocardiopsis codii</name>
    <dbReference type="NCBI Taxonomy" id="3065942"/>
    <lineage>
        <taxon>Bacteria</taxon>
        <taxon>Bacillati</taxon>
        <taxon>Actinomycetota</taxon>
        <taxon>Actinomycetes</taxon>
        <taxon>Streptosporangiales</taxon>
        <taxon>Nocardiopsidaceae</taxon>
        <taxon>Nocardiopsis</taxon>
    </lineage>
</organism>
<keyword evidence="1" id="KW-1188">Viral release from host cell</keyword>
<feature type="transmembrane region" description="Helical" evidence="2">
    <location>
        <begin position="743"/>
        <end position="766"/>
    </location>
</feature>
<evidence type="ECO:0000313" key="4">
    <source>
        <dbReference type="EMBL" id="MEE2040174.1"/>
    </source>
</evidence>
<keyword evidence="5" id="KW-1185">Reference proteome</keyword>
<dbReference type="PANTHER" id="PTHR37813">
    <property type="entry name" value="FELS-2 PROPHAGE PROTEIN"/>
    <property type="match status" value="1"/>
</dbReference>
<protein>
    <submittedName>
        <fullName evidence="4">Phage tail tape measure protein</fullName>
    </submittedName>
</protein>
<evidence type="ECO:0000256" key="2">
    <source>
        <dbReference type="SAM" id="Phobius"/>
    </source>
</evidence>